<dbReference type="PANTHER" id="PTHR35174:SF1">
    <property type="entry name" value="BLL0086 PROTEIN"/>
    <property type="match status" value="1"/>
</dbReference>
<evidence type="ECO:0000259" key="2">
    <source>
        <dbReference type="Pfam" id="PF03795"/>
    </source>
</evidence>
<dbReference type="SUPFAM" id="SSF54909">
    <property type="entry name" value="Dimeric alpha+beta barrel"/>
    <property type="match status" value="1"/>
</dbReference>
<keyword evidence="4" id="KW-1185">Reference proteome</keyword>
<protein>
    <submittedName>
        <fullName evidence="3">Uncharacterized conserved protein</fullName>
    </submittedName>
</protein>
<dbReference type="Proteomes" id="UP000184532">
    <property type="component" value="Unassembled WGS sequence"/>
</dbReference>
<name>A0A1M5MIV8_9FLAO</name>
<dbReference type="Gene3D" id="3.30.70.1060">
    <property type="entry name" value="Dimeric alpha+beta barrel"/>
    <property type="match status" value="1"/>
</dbReference>
<dbReference type="STRING" id="570519.SAMN04488116_2472"/>
<dbReference type="OrthoDB" id="7782105at2"/>
<gene>
    <name evidence="3" type="ORF">SAMN04488116_2472</name>
</gene>
<evidence type="ECO:0000256" key="1">
    <source>
        <dbReference type="ARBA" id="ARBA00007689"/>
    </source>
</evidence>
<dbReference type="InterPro" id="IPR005545">
    <property type="entry name" value="YCII"/>
</dbReference>
<dbReference type="Pfam" id="PF03795">
    <property type="entry name" value="YCII"/>
    <property type="match status" value="1"/>
</dbReference>
<proteinExistence type="inferred from homology"/>
<dbReference type="EMBL" id="FQWL01000003">
    <property type="protein sequence ID" value="SHG77186.1"/>
    <property type="molecule type" value="Genomic_DNA"/>
</dbReference>
<organism evidence="3 4">
    <name type="scientific">Flagellimonas flava</name>
    <dbReference type="NCBI Taxonomy" id="570519"/>
    <lineage>
        <taxon>Bacteria</taxon>
        <taxon>Pseudomonadati</taxon>
        <taxon>Bacteroidota</taxon>
        <taxon>Flavobacteriia</taxon>
        <taxon>Flavobacteriales</taxon>
        <taxon>Flavobacteriaceae</taxon>
        <taxon>Flagellimonas</taxon>
    </lineage>
</organism>
<accession>A0A1M5MIV8</accession>
<dbReference type="RefSeq" id="WP_073179954.1">
    <property type="nucleotide sequence ID" value="NZ_FQWL01000003.1"/>
</dbReference>
<evidence type="ECO:0000313" key="4">
    <source>
        <dbReference type="Proteomes" id="UP000184532"/>
    </source>
</evidence>
<feature type="domain" description="YCII-related" evidence="2">
    <location>
        <begin position="15"/>
        <end position="113"/>
    </location>
</feature>
<reference evidence="4" key="1">
    <citation type="submission" date="2016-11" db="EMBL/GenBank/DDBJ databases">
        <authorList>
            <person name="Varghese N."/>
            <person name="Submissions S."/>
        </authorList>
    </citation>
    <scope>NUCLEOTIDE SEQUENCE [LARGE SCALE GENOMIC DNA]</scope>
    <source>
        <strain evidence="4">DSM 22638</strain>
    </source>
</reference>
<evidence type="ECO:0000313" key="3">
    <source>
        <dbReference type="EMBL" id="SHG77186.1"/>
    </source>
</evidence>
<dbReference type="PANTHER" id="PTHR35174">
    <property type="entry name" value="BLL7171 PROTEIN-RELATED"/>
    <property type="match status" value="1"/>
</dbReference>
<dbReference type="AlphaFoldDB" id="A0A1M5MIV8"/>
<comment type="similarity">
    <text evidence="1">Belongs to the YciI family.</text>
</comment>
<sequence>MSNFLWLFRGGYTDYNQLSDEARETLNKDWIKWLDDLKDQGKLVDGLPLSQEGRVVYKRGELVTNGPFAEGAEVVGGYTIISAEDMEEAVALSEGNPHFGFEEGSLEVREIIDEEIH</sequence>
<dbReference type="InterPro" id="IPR011008">
    <property type="entry name" value="Dimeric_a/b-barrel"/>
</dbReference>